<proteinExistence type="predicted"/>
<evidence type="ECO:0000256" key="1">
    <source>
        <dbReference type="SAM" id="MobiDB-lite"/>
    </source>
</evidence>
<dbReference type="AlphaFoldDB" id="A0A319CDN9"/>
<dbReference type="RefSeq" id="XP_025567242.1">
    <property type="nucleotide sequence ID" value="XM_025710487.1"/>
</dbReference>
<sequence length="114" mass="13121">MGFMPDTKFMTINENDDRDGRPAHSEKDSFEKQRWVFTHGTLNKGSREHDRLFRLEPQKFLIEVAVDRPAGGRRRELPGTWIGVESPRQGNLESLPRHDSPYDRVGDIQSSPST</sequence>
<feature type="region of interest" description="Disordered" evidence="1">
    <location>
        <begin position="1"/>
        <end position="32"/>
    </location>
</feature>
<dbReference type="GeneID" id="37215079"/>
<feature type="compositionally biased region" description="Basic and acidic residues" evidence="1">
    <location>
        <begin position="95"/>
        <end position="106"/>
    </location>
</feature>
<name>A0A319CDN9_ASPVC</name>
<keyword evidence="3" id="KW-1185">Reference proteome</keyword>
<evidence type="ECO:0000313" key="2">
    <source>
        <dbReference type="EMBL" id="PYH73448.1"/>
    </source>
</evidence>
<protein>
    <submittedName>
        <fullName evidence="2">Uncharacterized protein</fullName>
    </submittedName>
</protein>
<dbReference type="EMBL" id="KZ821615">
    <property type="protein sequence ID" value="PYH73448.1"/>
    <property type="molecule type" value="Genomic_DNA"/>
</dbReference>
<evidence type="ECO:0000313" key="3">
    <source>
        <dbReference type="Proteomes" id="UP000248405"/>
    </source>
</evidence>
<gene>
    <name evidence="2" type="ORF">BO88DRAFT_449322</name>
</gene>
<feature type="region of interest" description="Disordered" evidence="1">
    <location>
        <begin position="72"/>
        <end position="114"/>
    </location>
</feature>
<accession>A0A319CDN9</accession>
<reference evidence="2" key="1">
    <citation type="submission" date="2016-12" db="EMBL/GenBank/DDBJ databases">
        <title>The genomes of Aspergillus section Nigri reveals drivers in fungal speciation.</title>
        <authorList>
            <consortium name="DOE Joint Genome Institute"/>
            <person name="Vesth T.C."/>
            <person name="Nybo J."/>
            <person name="Theobald S."/>
            <person name="Brandl J."/>
            <person name="Frisvad J.C."/>
            <person name="Nielsen K.F."/>
            <person name="Lyhne E.K."/>
            <person name="Kogle M.E."/>
            <person name="Kuo A."/>
            <person name="Riley R."/>
            <person name="Clum A."/>
            <person name="Nolan M."/>
            <person name="Lipzen A."/>
            <person name="Salamov A."/>
            <person name="Henrissat B."/>
            <person name="Wiebenga A."/>
            <person name="De Vries R.P."/>
            <person name="Grigoriev I.V."/>
            <person name="Mortensen U.H."/>
            <person name="Andersen M.R."/>
            <person name="Baker S.E."/>
        </authorList>
    </citation>
    <scope>NUCLEOTIDE SEQUENCE [LARGE SCALE GENOMIC DNA]</scope>
    <source>
        <strain evidence="2">CBS 113365</strain>
    </source>
</reference>
<feature type="compositionally biased region" description="Basic and acidic residues" evidence="1">
    <location>
        <begin position="18"/>
        <end position="32"/>
    </location>
</feature>
<dbReference type="OrthoDB" id="4427479at2759"/>
<organism evidence="2 3">
    <name type="scientific">Aspergillus vadensis (strain CBS 113365 / IMI 142717 / IBT 24658)</name>
    <dbReference type="NCBI Taxonomy" id="1448311"/>
    <lineage>
        <taxon>Eukaryota</taxon>
        <taxon>Fungi</taxon>
        <taxon>Dikarya</taxon>
        <taxon>Ascomycota</taxon>
        <taxon>Pezizomycotina</taxon>
        <taxon>Eurotiomycetes</taxon>
        <taxon>Eurotiomycetidae</taxon>
        <taxon>Eurotiales</taxon>
        <taxon>Aspergillaceae</taxon>
        <taxon>Aspergillus</taxon>
        <taxon>Aspergillus subgen. Circumdati</taxon>
    </lineage>
</organism>
<dbReference type="Proteomes" id="UP000248405">
    <property type="component" value="Unassembled WGS sequence"/>
</dbReference>